<keyword evidence="2" id="KW-1185">Reference proteome</keyword>
<reference evidence="1 2" key="1">
    <citation type="journal article" date="2019" name="Commun. Biol.">
        <title>The bagworm genome reveals a unique fibroin gene that provides high tensile strength.</title>
        <authorList>
            <person name="Kono N."/>
            <person name="Nakamura H."/>
            <person name="Ohtoshi R."/>
            <person name="Tomita M."/>
            <person name="Numata K."/>
            <person name="Arakawa K."/>
        </authorList>
    </citation>
    <scope>NUCLEOTIDE SEQUENCE [LARGE SCALE GENOMIC DNA]</scope>
</reference>
<protein>
    <submittedName>
        <fullName evidence="1">Uncharacterized protein</fullName>
    </submittedName>
</protein>
<organism evidence="1 2">
    <name type="scientific">Eumeta variegata</name>
    <name type="common">Bagworm moth</name>
    <name type="synonym">Eumeta japonica</name>
    <dbReference type="NCBI Taxonomy" id="151549"/>
    <lineage>
        <taxon>Eukaryota</taxon>
        <taxon>Metazoa</taxon>
        <taxon>Ecdysozoa</taxon>
        <taxon>Arthropoda</taxon>
        <taxon>Hexapoda</taxon>
        <taxon>Insecta</taxon>
        <taxon>Pterygota</taxon>
        <taxon>Neoptera</taxon>
        <taxon>Endopterygota</taxon>
        <taxon>Lepidoptera</taxon>
        <taxon>Glossata</taxon>
        <taxon>Ditrysia</taxon>
        <taxon>Tineoidea</taxon>
        <taxon>Psychidae</taxon>
        <taxon>Oiketicinae</taxon>
        <taxon>Eumeta</taxon>
    </lineage>
</organism>
<gene>
    <name evidence="1" type="ORF">EVAR_63968_1</name>
</gene>
<name>A0A4C1ZFK1_EUMVA</name>
<accession>A0A4C1ZFK1</accession>
<dbReference type="EMBL" id="BGZK01001779">
    <property type="protein sequence ID" value="GBP86192.1"/>
    <property type="molecule type" value="Genomic_DNA"/>
</dbReference>
<comment type="caution">
    <text evidence="1">The sequence shown here is derived from an EMBL/GenBank/DDBJ whole genome shotgun (WGS) entry which is preliminary data.</text>
</comment>
<dbReference type="Proteomes" id="UP000299102">
    <property type="component" value="Unassembled WGS sequence"/>
</dbReference>
<proteinExistence type="predicted"/>
<evidence type="ECO:0000313" key="2">
    <source>
        <dbReference type="Proteomes" id="UP000299102"/>
    </source>
</evidence>
<dbReference type="AlphaFoldDB" id="A0A4C1ZFK1"/>
<sequence length="275" mass="30941">MPASASARRAIASTYVQIKMLNLEACGRRTWRVRCPARVGNYTELSTPPSAPASSYRGQLRAWRLEHVPYKEGHRMASIEIGLSRSIDCHSLWMRMTTVVMQATDAFLCDILLKIFSIFKYGGEQCTEISRITQNTLRFGTNADQRRLPLRRGDIDEQLLPETLKGMSWECTRAPLADVIVRRAWSTIFDAGSSFGALRGELRSFRMYDVPQFNVLAFIRIYRGSIRAAADGARAAVYARRYQRGAELNRAEPSVVKQLFSDSAVMMSVSDEPGA</sequence>
<evidence type="ECO:0000313" key="1">
    <source>
        <dbReference type="EMBL" id="GBP86192.1"/>
    </source>
</evidence>